<dbReference type="EMBL" id="JANFAV010000002">
    <property type="protein sequence ID" value="MCW6534108.1"/>
    <property type="molecule type" value="Genomic_DNA"/>
</dbReference>
<evidence type="ECO:0008006" key="4">
    <source>
        <dbReference type="Google" id="ProtNLM"/>
    </source>
</evidence>
<proteinExistence type="predicted"/>
<sequence length="267" mass="28790">MATQAFGEERRTLSVGKAFSRGFETIRAYPLQTLGPMFVLTTIPGILLPWSSLFPNMRSGVVYGWGSIAVLGFAGSAIGLSLLWLVAVGAVIQATLAVAEDRKPDLGEMLRVGVVRCLPLLAVYILYWLAIAFGFAFLFVPGVFLAVMWSMAMVAVVAERPGVFGAFGRSARLTKGARWKILGVFLALFVIYMVVFGFAGVTGVASSMSLASLQAGARASFGVGQFIMALVNLVVTTWMTAMFTSLFLELREWKEGPDTSRLSDIFA</sequence>
<evidence type="ECO:0000313" key="2">
    <source>
        <dbReference type="EMBL" id="MCW6534108.1"/>
    </source>
</evidence>
<feature type="transmembrane region" description="Helical" evidence="1">
    <location>
        <begin position="226"/>
        <end position="248"/>
    </location>
</feature>
<dbReference type="AlphaFoldDB" id="A0AA42CT71"/>
<feature type="transmembrane region" description="Helical" evidence="1">
    <location>
        <begin position="62"/>
        <end position="92"/>
    </location>
</feature>
<dbReference type="Proteomes" id="UP001165565">
    <property type="component" value="Unassembled WGS sequence"/>
</dbReference>
<feature type="transmembrane region" description="Helical" evidence="1">
    <location>
        <begin position="136"/>
        <end position="158"/>
    </location>
</feature>
<name>A0AA42CT71_9SPHN</name>
<accession>A0AA42CT71</accession>
<keyword evidence="3" id="KW-1185">Reference proteome</keyword>
<protein>
    <recommendedName>
        <fullName evidence="4">Glycerophosphoryl diester phosphodiesterase membrane domain-containing protein</fullName>
    </recommendedName>
</protein>
<gene>
    <name evidence="2" type="ORF">NEE01_04845</name>
</gene>
<evidence type="ECO:0000256" key="1">
    <source>
        <dbReference type="SAM" id="Phobius"/>
    </source>
</evidence>
<feature type="transmembrane region" description="Helical" evidence="1">
    <location>
        <begin position="113"/>
        <end position="130"/>
    </location>
</feature>
<organism evidence="2 3">
    <name type="scientific">Sphingomonas lycopersici</name>
    <dbReference type="NCBI Taxonomy" id="2951807"/>
    <lineage>
        <taxon>Bacteria</taxon>
        <taxon>Pseudomonadati</taxon>
        <taxon>Pseudomonadota</taxon>
        <taxon>Alphaproteobacteria</taxon>
        <taxon>Sphingomonadales</taxon>
        <taxon>Sphingomonadaceae</taxon>
        <taxon>Sphingomonas</taxon>
    </lineage>
</organism>
<feature type="transmembrane region" description="Helical" evidence="1">
    <location>
        <begin position="29"/>
        <end position="50"/>
    </location>
</feature>
<feature type="transmembrane region" description="Helical" evidence="1">
    <location>
        <begin position="179"/>
        <end position="206"/>
    </location>
</feature>
<keyword evidence="1" id="KW-1133">Transmembrane helix</keyword>
<dbReference type="RefSeq" id="WP_179515406.1">
    <property type="nucleotide sequence ID" value="NZ_JANFAV010000002.1"/>
</dbReference>
<evidence type="ECO:0000313" key="3">
    <source>
        <dbReference type="Proteomes" id="UP001165565"/>
    </source>
</evidence>
<keyword evidence="1" id="KW-0472">Membrane</keyword>
<keyword evidence="1" id="KW-0812">Transmembrane</keyword>
<reference evidence="2" key="1">
    <citation type="submission" date="2022-06" db="EMBL/GenBank/DDBJ databases">
        <title>Sphingomonas sp. nov. isolated from rhizosphere soil of tomato.</title>
        <authorList>
            <person name="Dong H."/>
            <person name="Gao R."/>
        </authorList>
    </citation>
    <scope>NUCLEOTIDE SEQUENCE</scope>
    <source>
        <strain evidence="2">MMSM24</strain>
    </source>
</reference>
<comment type="caution">
    <text evidence="2">The sequence shown here is derived from an EMBL/GenBank/DDBJ whole genome shotgun (WGS) entry which is preliminary data.</text>
</comment>